<dbReference type="WBParaSite" id="SRAE_2000285800.1">
    <property type="protein sequence ID" value="SRAE_2000285800.1"/>
    <property type="gene ID" value="WBGene00263072"/>
</dbReference>
<dbReference type="CTD" id="36380565"/>
<keyword evidence="2" id="KW-0812">Transmembrane</keyword>
<evidence type="ECO:0000256" key="2">
    <source>
        <dbReference type="SAM" id="Phobius"/>
    </source>
</evidence>
<feature type="transmembrane region" description="Helical" evidence="2">
    <location>
        <begin position="43"/>
        <end position="61"/>
    </location>
</feature>
<evidence type="ECO:0000313" key="5">
    <source>
        <dbReference type="WBParaSite" id="SRAE_2000285800.1"/>
    </source>
</evidence>
<dbReference type="GeneID" id="36380565"/>
<keyword evidence="2" id="KW-0472">Membrane</keyword>
<evidence type="ECO:0000313" key="4">
    <source>
        <dbReference type="Proteomes" id="UP000035682"/>
    </source>
</evidence>
<keyword evidence="4" id="KW-1185">Reference proteome</keyword>
<keyword evidence="2" id="KW-1133">Transmembrane helix</keyword>
<dbReference type="RefSeq" id="XP_024507400.1">
    <property type="nucleotide sequence ID" value="XM_024653977.1"/>
</dbReference>
<organism evidence="3">
    <name type="scientific">Strongyloides ratti</name>
    <name type="common">Parasitic roundworm</name>
    <dbReference type="NCBI Taxonomy" id="34506"/>
    <lineage>
        <taxon>Eukaryota</taxon>
        <taxon>Metazoa</taxon>
        <taxon>Ecdysozoa</taxon>
        <taxon>Nematoda</taxon>
        <taxon>Chromadorea</taxon>
        <taxon>Rhabditida</taxon>
        <taxon>Tylenchina</taxon>
        <taxon>Panagrolaimomorpha</taxon>
        <taxon>Strongyloidoidea</taxon>
        <taxon>Strongyloididae</taxon>
        <taxon>Strongyloides</taxon>
    </lineage>
</organism>
<protein>
    <submittedName>
        <fullName evidence="3 5">Uncharacterized protein</fullName>
    </submittedName>
</protein>
<accession>A0A090LL06</accession>
<feature type="compositionally biased region" description="Basic and acidic residues" evidence="1">
    <location>
        <begin position="300"/>
        <end position="320"/>
    </location>
</feature>
<dbReference type="AlphaFoldDB" id="A0A090LL06"/>
<feature type="compositionally biased region" description="Polar residues" evidence="1">
    <location>
        <begin position="282"/>
        <end position="295"/>
    </location>
</feature>
<reference evidence="3 4" key="1">
    <citation type="submission" date="2014-09" db="EMBL/GenBank/DDBJ databases">
        <authorList>
            <person name="Martin A.A."/>
        </authorList>
    </citation>
    <scope>NUCLEOTIDE SEQUENCE</scope>
    <source>
        <strain evidence="4">ED321</strain>
        <strain evidence="3">ED321 Heterogonic</strain>
    </source>
</reference>
<feature type="region of interest" description="Disordered" evidence="1">
    <location>
        <begin position="276"/>
        <end position="331"/>
    </location>
</feature>
<evidence type="ECO:0000313" key="3">
    <source>
        <dbReference type="EMBL" id="CEF68200.1"/>
    </source>
</evidence>
<feature type="transmembrane region" description="Helical" evidence="2">
    <location>
        <begin position="188"/>
        <end position="213"/>
    </location>
</feature>
<proteinExistence type="predicted"/>
<dbReference type="EMBL" id="LN609529">
    <property type="protein sequence ID" value="CEF68200.1"/>
    <property type="molecule type" value="Genomic_DNA"/>
</dbReference>
<feature type="transmembrane region" description="Helical" evidence="2">
    <location>
        <begin position="148"/>
        <end position="168"/>
    </location>
</feature>
<name>A0A090LL06_STRRB</name>
<evidence type="ECO:0000256" key="1">
    <source>
        <dbReference type="SAM" id="MobiDB-lite"/>
    </source>
</evidence>
<dbReference type="WormBase" id="SRAE_2000285800">
    <property type="protein sequence ID" value="SRP10701"/>
    <property type="gene ID" value="WBGene00263072"/>
</dbReference>
<gene>
    <name evidence="3 5 6" type="ORF">SRAE_2000285800</name>
</gene>
<sequence length="331" mass="38381">MNRSSRNHLQESFLNKSARQYVNSIFGESVNFFWFFGQIHVKWIFVWSQVFLLFISVNVLLDCSAGNYTQCSSIWKDLFTVSDFLPNNGGELDKSVFEQNYYYLRTVAAFTFVLNCGCALFAMAGLFSAEKVYNKKEREAGSFNVHPLIFAIPSYFCQGIWICIYFYWTLNNIKKHWDAATFMYLRFFFISIVPYVGVWIIILYCFCGSLTAIKFILRAARHREVDPELTIGMNNTFYSRRGRYGDLSLRSGKSDYSASNLSTRSVRSRRFLRSGKYKLSNPGDTTNKRSPNKSLLTKVRRTDTKKHDLSARSSHTEKNLEIIQEEEASNT</sequence>
<dbReference type="Proteomes" id="UP000035682">
    <property type="component" value="Unplaced"/>
</dbReference>
<evidence type="ECO:0000313" key="6">
    <source>
        <dbReference type="WormBase" id="SRAE_2000285800"/>
    </source>
</evidence>
<reference evidence="5" key="2">
    <citation type="submission" date="2020-12" db="UniProtKB">
        <authorList>
            <consortium name="WormBaseParasite"/>
        </authorList>
    </citation>
    <scope>IDENTIFICATION</scope>
</reference>
<feature type="transmembrane region" description="Helical" evidence="2">
    <location>
        <begin position="102"/>
        <end position="127"/>
    </location>
</feature>